<dbReference type="PANTHER" id="PTHR37540:SF5">
    <property type="entry name" value="TRANSCRIPTION FACTOR DOMAIN-CONTAINING PROTEIN"/>
    <property type="match status" value="1"/>
</dbReference>
<gene>
    <name evidence="3" type="ORF">M440DRAFT_1321286</name>
</gene>
<dbReference type="Gene3D" id="4.10.240.10">
    <property type="entry name" value="Zn(2)-C6 fungal-type DNA-binding domain"/>
    <property type="match status" value="1"/>
</dbReference>
<proteinExistence type="predicted"/>
<dbReference type="STRING" id="983965.A0A2T4CJW0"/>
<dbReference type="GO" id="GO:0000981">
    <property type="term" value="F:DNA-binding transcription factor activity, RNA polymerase II-specific"/>
    <property type="evidence" value="ECO:0007669"/>
    <property type="project" value="InterPro"/>
</dbReference>
<dbReference type="PROSITE" id="PS50048">
    <property type="entry name" value="ZN2_CY6_FUNGAL_2"/>
    <property type="match status" value="1"/>
</dbReference>
<keyword evidence="1" id="KW-0539">Nucleus</keyword>
<evidence type="ECO:0000256" key="1">
    <source>
        <dbReference type="ARBA" id="ARBA00023242"/>
    </source>
</evidence>
<reference evidence="3 4" key="1">
    <citation type="submission" date="2016-07" db="EMBL/GenBank/DDBJ databases">
        <title>Multiple horizontal gene transfer events from other fungi enriched the ability of initially mycotrophic Trichoderma (Ascomycota) to feed on dead plant biomass.</title>
        <authorList>
            <consortium name="DOE Joint Genome Institute"/>
            <person name="Aerts A."/>
            <person name="Atanasova L."/>
            <person name="Chenthamara K."/>
            <person name="Zhang J."/>
            <person name="Grujic M."/>
            <person name="Henrissat B."/>
            <person name="Kuo A."/>
            <person name="Salamov A."/>
            <person name="Lipzen A."/>
            <person name="Labutti K."/>
            <person name="Barry K."/>
            <person name="Miao Y."/>
            <person name="Rahimi M.J."/>
            <person name="Shen Q."/>
            <person name="Grigoriev I.V."/>
            <person name="Kubicek C.P."/>
            <person name="Druzhinina I.S."/>
        </authorList>
    </citation>
    <scope>NUCLEOTIDE SEQUENCE [LARGE SCALE GENOMIC DNA]</scope>
    <source>
        <strain evidence="3 4">ATCC 18648</strain>
    </source>
</reference>
<evidence type="ECO:0000259" key="2">
    <source>
        <dbReference type="PROSITE" id="PS50048"/>
    </source>
</evidence>
<dbReference type="SUPFAM" id="SSF57701">
    <property type="entry name" value="Zn2/Cys6 DNA-binding domain"/>
    <property type="match status" value="1"/>
</dbReference>
<dbReference type="AlphaFoldDB" id="A0A2T4CJW0"/>
<dbReference type="PROSITE" id="PS00463">
    <property type="entry name" value="ZN2_CY6_FUNGAL_1"/>
    <property type="match status" value="1"/>
</dbReference>
<dbReference type="InterPro" id="IPR001138">
    <property type="entry name" value="Zn2Cys6_DnaBD"/>
</dbReference>
<accession>A0A2T4CJW0</accession>
<dbReference type="EMBL" id="KZ679126">
    <property type="protein sequence ID" value="PTB81859.1"/>
    <property type="molecule type" value="Genomic_DNA"/>
</dbReference>
<protein>
    <recommendedName>
        <fullName evidence="2">Zn(2)-C6 fungal-type domain-containing protein</fullName>
    </recommendedName>
</protein>
<dbReference type="InterPro" id="IPR021858">
    <property type="entry name" value="Fun_TF"/>
</dbReference>
<dbReference type="GO" id="GO:0008270">
    <property type="term" value="F:zinc ion binding"/>
    <property type="evidence" value="ECO:0007669"/>
    <property type="project" value="InterPro"/>
</dbReference>
<sequence>MRTTLRRSCNACAKAKLGCDLRIPQCSRCIKRNSRCVYANKPLNSPLENLSLSAESSSCSSPAAGNRGQLFAPLPQDGEIAVQRPENPAWIRNPATASFDPFDSYPPTRLPRMHVQRLIHRFLSSIAFQYYPLDLNMESNPFIVSWWPLALADQALFHVSLQTASLYEELQAQNGFPISDLLMVDSIALVRRRIEDPSLAFQDETMDSIVTLAAIEHGKGNIEASKMHIEGVKRMVSIRGGIDELKQRSPLTARMVSWVSMLVMEDPQFPIKDDAGDGDGISAIPQWQLALTDAETQGESLATLNVTPAMNDTLSRLRRILHHPWHSSLTNTQLHDLTCFIVHKLLLLPPLTDTSTDADANPSRWAASECLRYATALYMLILHGTTYYSHVGLANAIIRQLRYHLVALQEAAAISMTARAPSPLEIWALSVGMVATTGNGLHRDHEWFRDQARASAAALGVSKWDDVVPHLQAIIWARMPQEELFRQEWERAFVKTSVR</sequence>
<evidence type="ECO:0000313" key="4">
    <source>
        <dbReference type="Proteomes" id="UP000240760"/>
    </source>
</evidence>
<feature type="domain" description="Zn(2)-C6 fungal-type" evidence="2">
    <location>
        <begin position="8"/>
        <end position="38"/>
    </location>
</feature>
<keyword evidence="4" id="KW-1185">Reference proteome</keyword>
<dbReference type="OrthoDB" id="5376287at2759"/>
<dbReference type="InterPro" id="IPR036864">
    <property type="entry name" value="Zn2-C6_fun-type_DNA-bd_sf"/>
</dbReference>
<evidence type="ECO:0000313" key="3">
    <source>
        <dbReference type="EMBL" id="PTB81859.1"/>
    </source>
</evidence>
<dbReference type="CDD" id="cd00067">
    <property type="entry name" value="GAL4"/>
    <property type="match status" value="1"/>
</dbReference>
<dbReference type="PANTHER" id="PTHR37540">
    <property type="entry name" value="TRANSCRIPTION FACTOR (ACR-2), PUTATIVE-RELATED-RELATED"/>
    <property type="match status" value="1"/>
</dbReference>
<dbReference type="SMART" id="SM00066">
    <property type="entry name" value="GAL4"/>
    <property type="match status" value="1"/>
</dbReference>
<dbReference type="Pfam" id="PF11951">
    <property type="entry name" value="Fungal_trans_2"/>
    <property type="match status" value="1"/>
</dbReference>
<organism evidence="3 4">
    <name type="scientific">Trichoderma longibrachiatum ATCC 18648</name>
    <dbReference type="NCBI Taxonomy" id="983965"/>
    <lineage>
        <taxon>Eukaryota</taxon>
        <taxon>Fungi</taxon>
        <taxon>Dikarya</taxon>
        <taxon>Ascomycota</taxon>
        <taxon>Pezizomycotina</taxon>
        <taxon>Sordariomycetes</taxon>
        <taxon>Hypocreomycetidae</taxon>
        <taxon>Hypocreales</taxon>
        <taxon>Hypocreaceae</taxon>
        <taxon>Trichoderma</taxon>
    </lineage>
</organism>
<name>A0A2T4CJW0_TRILO</name>
<dbReference type="Pfam" id="PF00172">
    <property type="entry name" value="Zn_clus"/>
    <property type="match status" value="1"/>
</dbReference>
<dbReference type="Proteomes" id="UP000240760">
    <property type="component" value="Unassembled WGS sequence"/>
</dbReference>